<dbReference type="AlphaFoldDB" id="A0ABD4AQR1"/>
<keyword evidence="1" id="KW-0732">Signal</keyword>
<reference evidence="2 3" key="1">
    <citation type="submission" date="2015-03" db="EMBL/GenBank/DDBJ databases">
        <title>Draft genome sequences of the Burkholderia contaminans strains LMG 23361 and FFH2055 and Burkholderia cenocepacia K56-2.</title>
        <authorList>
            <person name="Bloodworth R.A."/>
            <person name="Selin C."/>
            <person name="Lopez De Volder M.A."/>
            <person name="Degrossi J."/>
            <person name="Drevinek P."/>
            <person name="Galanternik L."/>
            <person name="Cardona S.T."/>
        </authorList>
    </citation>
    <scope>NUCLEOTIDE SEQUENCE [LARGE SCALE GENOMIC DNA]</scope>
    <source>
        <strain evidence="2 3">LMG 23361</strain>
    </source>
</reference>
<evidence type="ECO:0008006" key="4">
    <source>
        <dbReference type="Google" id="ProtNLM"/>
    </source>
</evidence>
<name>A0ABD4AQR1_9BURK</name>
<dbReference type="EMBL" id="LASD01000010">
    <property type="protein sequence ID" value="KKL36460.1"/>
    <property type="molecule type" value="Genomic_DNA"/>
</dbReference>
<dbReference type="PROSITE" id="PS51257">
    <property type="entry name" value="PROKAR_LIPOPROTEIN"/>
    <property type="match status" value="1"/>
</dbReference>
<feature type="chain" id="PRO_5044836746" description="Lipoprotein" evidence="1">
    <location>
        <begin position="24"/>
        <end position="135"/>
    </location>
</feature>
<evidence type="ECO:0000256" key="1">
    <source>
        <dbReference type="SAM" id="SignalP"/>
    </source>
</evidence>
<feature type="signal peptide" evidence="1">
    <location>
        <begin position="1"/>
        <end position="23"/>
    </location>
</feature>
<dbReference type="Proteomes" id="UP000034400">
    <property type="component" value="Unassembled WGS sequence"/>
</dbReference>
<gene>
    <name evidence="2" type="ORF">WR31_25035</name>
</gene>
<proteinExistence type="predicted"/>
<organism evidence="2 3">
    <name type="scientific">Burkholderia contaminans LMG 23361</name>
    <dbReference type="NCBI Taxonomy" id="1334628"/>
    <lineage>
        <taxon>Bacteria</taxon>
        <taxon>Pseudomonadati</taxon>
        <taxon>Pseudomonadota</taxon>
        <taxon>Betaproteobacteria</taxon>
        <taxon>Burkholderiales</taxon>
        <taxon>Burkholderiaceae</taxon>
        <taxon>Burkholderia</taxon>
        <taxon>Burkholderia cepacia complex</taxon>
    </lineage>
</organism>
<comment type="caution">
    <text evidence="2">The sequence shown here is derived from an EMBL/GenBank/DDBJ whole genome shotgun (WGS) entry which is preliminary data.</text>
</comment>
<accession>A0ABD4AQR1</accession>
<sequence length="135" mass="14717">MIMFKYFAAVLFALTLAACGDRAASSDPLVGSWGVKDGDVVKPFFKVEKNGEHYTISEYKDGKWQPENEQVAAMTPADLEKVSGRKESGDVVGVQGNSFAFFRVPVGWSVPGFASKTGYVLFVPIKLVDMQRVAS</sequence>
<evidence type="ECO:0000313" key="2">
    <source>
        <dbReference type="EMBL" id="KKL36460.1"/>
    </source>
</evidence>
<evidence type="ECO:0000313" key="3">
    <source>
        <dbReference type="Proteomes" id="UP000034400"/>
    </source>
</evidence>
<protein>
    <recommendedName>
        <fullName evidence="4">Lipoprotein</fullName>
    </recommendedName>
</protein>